<dbReference type="RefSeq" id="YP_010049726.1">
    <property type="nucleotide sequence ID" value="NC_054393.1"/>
</dbReference>
<evidence type="ECO:0008006" key="4">
    <source>
        <dbReference type="Google" id="ProtNLM"/>
    </source>
</evidence>
<organism evidence="2 3">
    <name type="scientific">Mycobacterium phage Typha</name>
    <dbReference type="NCBI Taxonomy" id="2517971"/>
    <lineage>
        <taxon>Viruses</taxon>
        <taxon>Duplodnaviria</taxon>
        <taxon>Heunggongvirae</taxon>
        <taxon>Uroviricota</taxon>
        <taxon>Caudoviricetes</taxon>
        <taxon>Typhavirus</taxon>
        <taxon>Typhavirus typha</taxon>
    </lineage>
</organism>
<dbReference type="GeneID" id="63743049"/>
<keyword evidence="3" id="KW-1185">Reference proteome</keyword>
<proteinExistence type="predicted"/>
<feature type="region of interest" description="Disordered" evidence="1">
    <location>
        <begin position="254"/>
        <end position="273"/>
    </location>
</feature>
<sequence>MTATCRTENCDNPHDGGRGLCKKCWAAHKRRMVAYGRWDPNTVDPTAALQHVAQLQQWGLGFRQLVKLTGLGRSTFQHLDEAEFIFRSTEAAILAVPVPTSVFDPMLADGTQISSLGSRRRLRALAAIGWDGERVAEMLGCHRHQIQSLTSGRQPKVTVARARKIAELFARLEMTPGPSGKSRNIAQQKGWPKPLQWDEDEIDNPDAVAVATKDKFVKASDRIAELFELGVTDPNQVAERLGIKPDSVKRAIQRAAEADADDDESERELEVAS</sequence>
<feature type="compositionally biased region" description="Acidic residues" evidence="1">
    <location>
        <begin position="258"/>
        <end position="267"/>
    </location>
</feature>
<name>A0A482JAJ3_9CAUD</name>
<evidence type="ECO:0000256" key="1">
    <source>
        <dbReference type="SAM" id="MobiDB-lite"/>
    </source>
</evidence>
<accession>A0A482JAJ3</accession>
<dbReference type="KEGG" id="vg:63743049"/>
<protein>
    <recommendedName>
        <fullName evidence="4">Helix-turn-helix DNA binding domain protein</fullName>
    </recommendedName>
</protein>
<evidence type="ECO:0000313" key="3">
    <source>
        <dbReference type="Proteomes" id="UP000294565"/>
    </source>
</evidence>
<dbReference type="EMBL" id="MK494099">
    <property type="protein sequence ID" value="QBP29714.1"/>
    <property type="molecule type" value="Genomic_DNA"/>
</dbReference>
<dbReference type="Proteomes" id="UP000294565">
    <property type="component" value="Segment"/>
</dbReference>
<reference evidence="2 3" key="1">
    <citation type="submission" date="2019-02" db="EMBL/GenBank/DDBJ databases">
        <authorList>
            <person name="Kanzanas C."/>
            <person name="Smith M.A."/>
            <person name="Zack K.M."/>
            <person name="Garlena R.A."/>
            <person name="Russell D.A."/>
            <person name="Pope W.H."/>
            <person name="Jacobs-Sera D."/>
            <person name="Hatfull G.F."/>
        </authorList>
    </citation>
    <scope>NUCLEOTIDE SEQUENCE [LARGE SCALE GENOMIC DNA]</scope>
</reference>
<gene>
    <name evidence="2" type="primary">59</name>
    <name evidence="2" type="ORF">SEA_TYPHA_59</name>
</gene>
<evidence type="ECO:0000313" key="2">
    <source>
        <dbReference type="EMBL" id="QBP29714.1"/>
    </source>
</evidence>